<dbReference type="PANTHER" id="PTHR32305:SF15">
    <property type="entry name" value="PROTEIN RHSA-RELATED"/>
    <property type="match status" value="1"/>
</dbReference>
<dbReference type="InterPro" id="IPR050708">
    <property type="entry name" value="T6SS_VgrG/RHS"/>
</dbReference>
<protein>
    <submittedName>
        <fullName evidence="1">RHS repeat-associated core domain-containing protein</fullName>
    </submittedName>
</protein>
<reference evidence="2" key="1">
    <citation type="submission" date="2017-02" db="EMBL/GenBank/DDBJ databases">
        <authorList>
            <person name="Varghese N."/>
            <person name="Submissions S."/>
        </authorList>
    </citation>
    <scope>NUCLEOTIDE SEQUENCE [LARGE SCALE GENOMIC DNA]</scope>
    <source>
        <strain evidence="2">DSM 24967</strain>
    </source>
</reference>
<dbReference type="Gene3D" id="2.180.10.10">
    <property type="entry name" value="RHS repeat-associated core"/>
    <property type="match status" value="1"/>
</dbReference>
<dbReference type="PANTHER" id="PTHR32305">
    <property type="match status" value="1"/>
</dbReference>
<proteinExistence type="predicted"/>
<dbReference type="InterPro" id="IPR022385">
    <property type="entry name" value="Rhs_assc_core"/>
</dbReference>
<dbReference type="Proteomes" id="UP000190852">
    <property type="component" value="Unassembled WGS sequence"/>
</dbReference>
<accession>A0A1T5D8N7</accession>
<keyword evidence="2" id="KW-1185">Reference proteome</keyword>
<dbReference type="RefSeq" id="WP_317043000.1">
    <property type="nucleotide sequence ID" value="NZ_FUYQ01000017.1"/>
</dbReference>
<dbReference type="EMBL" id="FUYQ01000017">
    <property type="protein sequence ID" value="SKB67986.1"/>
    <property type="molecule type" value="Genomic_DNA"/>
</dbReference>
<evidence type="ECO:0000313" key="1">
    <source>
        <dbReference type="EMBL" id="SKB67986.1"/>
    </source>
</evidence>
<organism evidence="1 2">
    <name type="scientific">Parabacteroides chartae</name>
    <dbReference type="NCBI Taxonomy" id="1037355"/>
    <lineage>
        <taxon>Bacteria</taxon>
        <taxon>Pseudomonadati</taxon>
        <taxon>Bacteroidota</taxon>
        <taxon>Bacteroidia</taxon>
        <taxon>Bacteroidales</taxon>
        <taxon>Tannerellaceae</taxon>
        <taxon>Parabacteroides</taxon>
    </lineage>
</organism>
<gene>
    <name evidence="1" type="ORF">SAMN05660349_02303</name>
</gene>
<dbReference type="AlphaFoldDB" id="A0A1T5D8N7"/>
<evidence type="ECO:0000313" key="2">
    <source>
        <dbReference type="Proteomes" id="UP000190852"/>
    </source>
</evidence>
<dbReference type="NCBIfam" id="TIGR03696">
    <property type="entry name" value="Rhs_assc_core"/>
    <property type="match status" value="1"/>
</dbReference>
<sequence>MPQENSYSSFGGLFGEGTSNTNQACNYNGKELDRMHGLDWYDYGARFYDPALGRFHSIDPKAETYSFQSPYAYAANNPILFVDKNGEGPLEFFLAKTKPTLSTVKVDVGSKQDIKASAIVGIDVSVDLGKVVKAFDELKK</sequence>
<name>A0A1T5D8N7_9BACT</name>